<evidence type="ECO:0000313" key="1">
    <source>
        <dbReference type="EMBL" id="KAJ0035804.1"/>
    </source>
</evidence>
<dbReference type="Proteomes" id="UP001163603">
    <property type="component" value="Chromosome 7"/>
</dbReference>
<gene>
    <name evidence="1" type="ORF">Pint_26004</name>
</gene>
<protein>
    <submittedName>
        <fullName evidence="1">Uncharacterized protein</fullName>
    </submittedName>
</protein>
<sequence>MISIMFCFTCAFGVSLIRHKPQLEALRRFYFVISMVSMASALSILALALFSESVELVSLGNILWQNEDGEDHLEKLVLILKKNSQKLLKS</sequence>
<comment type="caution">
    <text evidence="1">The sequence shown here is derived from an EMBL/GenBank/DDBJ whole genome shotgun (WGS) entry which is preliminary data.</text>
</comment>
<keyword evidence="2" id="KW-1185">Reference proteome</keyword>
<reference evidence="2" key="1">
    <citation type="journal article" date="2023" name="G3 (Bethesda)">
        <title>Genome assembly and association tests identify interacting loci associated with vigor, precocity, and sex in interspecific pistachio rootstocks.</title>
        <authorList>
            <person name="Palmer W."/>
            <person name="Jacygrad E."/>
            <person name="Sagayaradj S."/>
            <person name="Cavanaugh K."/>
            <person name="Han R."/>
            <person name="Bertier L."/>
            <person name="Beede B."/>
            <person name="Kafkas S."/>
            <person name="Golino D."/>
            <person name="Preece J."/>
            <person name="Michelmore R."/>
        </authorList>
    </citation>
    <scope>NUCLEOTIDE SEQUENCE [LARGE SCALE GENOMIC DNA]</scope>
</reference>
<accession>A0ACC0YFA5</accession>
<evidence type="ECO:0000313" key="2">
    <source>
        <dbReference type="Proteomes" id="UP001163603"/>
    </source>
</evidence>
<proteinExistence type="predicted"/>
<name>A0ACC0YFA5_9ROSI</name>
<dbReference type="EMBL" id="CM047742">
    <property type="protein sequence ID" value="KAJ0035804.1"/>
    <property type="molecule type" value="Genomic_DNA"/>
</dbReference>
<organism evidence="1 2">
    <name type="scientific">Pistacia integerrima</name>
    <dbReference type="NCBI Taxonomy" id="434235"/>
    <lineage>
        <taxon>Eukaryota</taxon>
        <taxon>Viridiplantae</taxon>
        <taxon>Streptophyta</taxon>
        <taxon>Embryophyta</taxon>
        <taxon>Tracheophyta</taxon>
        <taxon>Spermatophyta</taxon>
        <taxon>Magnoliopsida</taxon>
        <taxon>eudicotyledons</taxon>
        <taxon>Gunneridae</taxon>
        <taxon>Pentapetalae</taxon>
        <taxon>rosids</taxon>
        <taxon>malvids</taxon>
        <taxon>Sapindales</taxon>
        <taxon>Anacardiaceae</taxon>
        <taxon>Pistacia</taxon>
    </lineage>
</organism>